<dbReference type="RefSeq" id="WP_259867994.1">
    <property type="nucleotide sequence ID" value="NZ_JAMQJZ010000022.1"/>
</dbReference>
<sequence>MNLEHMILYSVYACTFISFAFIPKNKIREASVIYLFQLFVSWFLGLLVVELDLIEYPIRELARVNGTSFLFEFLVYPIITVYYSIYYPRIASKWKGILYTGLFATGITIPEIIVERYTDIIRYLHWHWSISWLSIYLTLSLSWLFYKWYFKIDGG</sequence>
<dbReference type="InterPro" id="IPR048147">
    <property type="entry name" value="CBO0543-like"/>
</dbReference>
<evidence type="ECO:0000313" key="2">
    <source>
        <dbReference type="EMBL" id="MDC3422514.1"/>
    </source>
</evidence>
<evidence type="ECO:0000313" key="3">
    <source>
        <dbReference type="Proteomes" id="UP001145072"/>
    </source>
</evidence>
<feature type="transmembrane region" description="Helical" evidence="1">
    <location>
        <begin position="126"/>
        <end position="146"/>
    </location>
</feature>
<keyword evidence="1" id="KW-1133">Transmembrane helix</keyword>
<feature type="transmembrane region" description="Helical" evidence="1">
    <location>
        <begin position="66"/>
        <end position="85"/>
    </location>
</feature>
<protein>
    <submittedName>
        <fullName evidence="2">Uncharacterized protein</fullName>
    </submittedName>
</protein>
<comment type="caution">
    <text evidence="2">The sequence shown here is derived from an EMBL/GenBank/DDBJ whole genome shotgun (WGS) entry which is preliminary data.</text>
</comment>
<proteinExistence type="predicted"/>
<feature type="transmembrane region" description="Helical" evidence="1">
    <location>
        <begin position="34"/>
        <end position="54"/>
    </location>
</feature>
<feature type="transmembrane region" description="Helical" evidence="1">
    <location>
        <begin position="6"/>
        <end position="22"/>
    </location>
</feature>
<organism evidence="2 3">
    <name type="scientific">Aquibacillus koreensis</name>
    <dbReference type="NCBI Taxonomy" id="279446"/>
    <lineage>
        <taxon>Bacteria</taxon>
        <taxon>Bacillati</taxon>
        <taxon>Bacillota</taxon>
        <taxon>Bacilli</taxon>
        <taxon>Bacillales</taxon>
        <taxon>Bacillaceae</taxon>
        <taxon>Aquibacillus</taxon>
    </lineage>
</organism>
<keyword evidence="1" id="KW-0472">Membrane</keyword>
<keyword evidence="3" id="KW-1185">Reference proteome</keyword>
<accession>A0A9X4AK58</accession>
<evidence type="ECO:0000256" key="1">
    <source>
        <dbReference type="SAM" id="Phobius"/>
    </source>
</evidence>
<name>A0A9X4AK58_9BACI</name>
<feature type="transmembrane region" description="Helical" evidence="1">
    <location>
        <begin position="97"/>
        <end position="114"/>
    </location>
</feature>
<reference evidence="2" key="1">
    <citation type="submission" date="2022-06" db="EMBL/GenBank/DDBJ databases">
        <title>Aquibacillus sp. a new bacterium isolated from soil saline samples.</title>
        <authorList>
            <person name="Galisteo C."/>
            <person name="De La Haba R."/>
            <person name="Sanchez-Porro C."/>
            <person name="Ventosa A."/>
        </authorList>
    </citation>
    <scope>NUCLEOTIDE SEQUENCE</scope>
    <source>
        <strain evidence="2">JCM 12387</strain>
    </source>
</reference>
<dbReference type="EMBL" id="JAMQJZ010000022">
    <property type="protein sequence ID" value="MDC3422514.1"/>
    <property type="molecule type" value="Genomic_DNA"/>
</dbReference>
<keyword evidence="1" id="KW-0812">Transmembrane</keyword>
<dbReference type="NCBIfam" id="NF041644">
    <property type="entry name" value="CBO0543_fam"/>
    <property type="match status" value="1"/>
</dbReference>
<dbReference type="Proteomes" id="UP001145072">
    <property type="component" value="Unassembled WGS sequence"/>
</dbReference>
<dbReference type="AlphaFoldDB" id="A0A9X4AK58"/>
<gene>
    <name evidence="2" type="ORF">NC661_19355</name>
</gene>